<organism evidence="1 2">
    <name type="scientific">Ensete ventricosum</name>
    <name type="common">Abyssinian banana</name>
    <name type="synonym">Musa ensete</name>
    <dbReference type="NCBI Taxonomy" id="4639"/>
    <lineage>
        <taxon>Eukaryota</taxon>
        <taxon>Viridiplantae</taxon>
        <taxon>Streptophyta</taxon>
        <taxon>Embryophyta</taxon>
        <taxon>Tracheophyta</taxon>
        <taxon>Spermatophyta</taxon>
        <taxon>Magnoliopsida</taxon>
        <taxon>Liliopsida</taxon>
        <taxon>Zingiberales</taxon>
        <taxon>Musaceae</taxon>
        <taxon>Ensete</taxon>
    </lineage>
</organism>
<feature type="non-terminal residue" evidence="1">
    <location>
        <position position="1"/>
    </location>
</feature>
<reference evidence="1 2" key="1">
    <citation type="journal article" date="2014" name="Agronomy (Basel)">
        <title>A Draft Genome Sequence for Ensete ventricosum, the Drought-Tolerant Tree Against Hunger.</title>
        <authorList>
            <person name="Harrison J."/>
            <person name="Moore K.A."/>
            <person name="Paszkiewicz K."/>
            <person name="Jones T."/>
            <person name="Grant M."/>
            <person name="Ambacheew D."/>
            <person name="Muzemil S."/>
            <person name="Studholme D.J."/>
        </authorList>
    </citation>
    <scope>NUCLEOTIDE SEQUENCE [LARGE SCALE GENOMIC DNA]</scope>
</reference>
<evidence type="ECO:0000313" key="2">
    <source>
        <dbReference type="Proteomes" id="UP000287651"/>
    </source>
</evidence>
<dbReference type="EMBL" id="AMZH03016990">
    <property type="protein sequence ID" value="RRT43655.1"/>
    <property type="molecule type" value="Genomic_DNA"/>
</dbReference>
<accession>A0A426XVX7</accession>
<sequence length="68" mass="7786">ITRSISPRNPIRFLVRCKTLRTKDEQAKSPLRDSPFVQEIQDEHIPSHFCLPMLEAYDGSSDPTDDSV</sequence>
<dbReference type="Proteomes" id="UP000287651">
    <property type="component" value="Unassembled WGS sequence"/>
</dbReference>
<dbReference type="AlphaFoldDB" id="A0A426XVX7"/>
<proteinExistence type="predicted"/>
<gene>
    <name evidence="1" type="ORF">B296_00056240</name>
</gene>
<protein>
    <submittedName>
        <fullName evidence="1">Uncharacterized protein</fullName>
    </submittedName>
</protein>
<comment type="caution">
    <text evidence="1">The sequence shown here is derived from an EMBL/GenBank/DDBJ whole genome shotgun (WGS) entry which is preliminary data.</text>
</comment>
<name>A0A426XVX7_ENSVE</name>
<evidence type="ECO:0000313" key="1">
    <source>
        <dbReference type="EMBL" id="RRT43655.1"/>
    </source>
</evidence>